<dbReference type="OrthoDB" id="2942838at2759"/>
<proteinExistence type="inferred from homology"/>
<dbReference type="PANTHER" id="PTHR48104">
    <property type="entry name" value="METACASPASE-4"/>
    <property type="match status" value="1"/>
</dbReference>
<sequence length="434" mass="48160">MALAGVPIDREQQGSLQGIVPPDTYSPAPLPHPDLLELRCLEEVERELAQDYGMVHEGSCIDSTAVLEEARRRAKSARGNFSSACLGFLRKDDDEADDLKLHRLYHLRRELSRLNIKIGPTPYQASRLWAVLIGIDAYPSNPLHGCVSDALKMKKFLIDKLKVPEHRIQCLLGSNNPTPGSPMTPSRANIVKVLYRLIDNVQIKSSDNIVIYYAGHVSSYYCSLAEQCAATGSSTCLNAGICPIQAMCPIDRDTMNADGWIPDISNREFNTLFAQIVYAKGSDLKITLINGDCYVGSASKGPCPEPEIPAMSPTSHSDAKDMLRAADRRLQLQHLPRYRFVLSQDWRPDTGFHCVIVVVAASRECQIAKDSGGGNGWCKEFTGRLVDVLTSGKTETTYTEPTNRLNQTPVYTPAVYRSPQNEPLWYPATWCCRQ</sequence>
<protein>
    <recommendedName>
        <fullName evidence="3">Peptidase C14 caspase domain-containing protein</fullName>
    </recommendedName>
</protein>
<dbReference type="InterPro" id="IPR011600">
    <property type="entry name" value="Pept_C14_caspase"/>
</dbReference>
<keyword evidence="5" id="KW-1185">Reference proteome</keyword>
<dbReference type="AlphaFoldDB" id="A0A284S8C4"/>
<evidence type="ECO:0000259" key="3">
    <source>
        <dbReference type="Pfam" id="PF00656"/>
    </source>
</evidence>
<dbReference type="GO" id="GO:0004197">
    <property type="term" value="F:cysteine-type endopeptidase activity"/>
    <property type="evidence" value="ECO:0007669"/>
    <property type="project" value="InterPro"/>
</dbReference>
<evidence type="ECO:0000256" key="1">
    <source>
        <dbReference type="ARBA" id="ARBA00009005"/>
    </source>
</evidence>
<evidence type="ECO:0000256" key="2">
    <source>
        <dbReference type="SAM" id="MobiDB-lite"/>
    </source>
</evidence>
<feature type="region of interest" description="Disordered" evidence="2">
    <location>
        <begin position="1"/>
        <end position="27"/>
    </location>
</feature>
<reference evidence="5" key="1">
    <citation type="journal article" date="2017" name="Nat. Ecol. Evol.">
        <title>Genome expansion and lineage-specific genetic innovations in the forest pathogenic fungi Armillaria.</title>
        <authorList>
            <person name="Sipos G."/>
            <person name="Prasanna A.N."/>
            <person name="Walter M.C."/>
            <person name="O'Connor E."/>
            <person name="Balint B."/>
            <person name="Krizsan K."/>
            <person name="Kiss B."/>
            <person name="Hess J."/>
            <person name="Varga T."/>
            <person name="Slot J."/>
            <person name="Riley R."/>
            <person name="Boka B."/>
            <person name="Rigling D."/>
            <person name="Barry K."/>
            <person name="Lee J."/>
            <person name="Mihaltcheva S."/>
            <person name="LaButti K."/>
            <person name="Lipzen A."/>
            <person name="Waldron R."/>
            <person name="Moloney N.M."/>
            <person name="Sperisen C."/>
            <person name="Kredics L."/>
            <person name="Vagvoelgyi C."/>
            <person name="Patrignani A."/>
            <person name="Fitzpatrick D."/>
            <person name="Nagy I."/>
            <person name="Doyle S."/>
            <person name="Anderson J.B."/>
            <person name="Grigoriev I.V."/>
            <person name="Gueldener U."/>
            <person name="Muensterkoetter M."/>
            <person name="Nagy L.G."/>
        </authorList>
    </citation>
    <scope>NUCLEOTIDE SEQUENCE [LARGE SCALE GENOMIC DNA]</scope>
    <source>
        <strain evidence="5">C18/9</strain>
    </source>
</reference>
<dbReference type="OMA" id="CQIAKDS"/>
<feature type="domain" description="Peptidase C14 caspase" evidence="3">
    <location>
        <begin position="129"/>
        <end position="407"/>
    </location>
</feature>
<gene>
    <name evidence="4" type="ORF">ARMOST_20800</name>
</gene>
<dbReference type="Gene3D" id="3.40.50.1460">
    <property type="match status" value="1"/>
</dbReference>
<evidence type="ECO:0000313" key="4">
    <source>
        <dbReference type="EMBL" id="SJL17254.1"/>
    </source>
</evidence>
<accession>A0A284S8C4</accession>
<comment type="similarity">
    <text evidence="1">Belongs to the peptidase C14B family.</text>
</comment>
<dbReference type="Proteomes" id="UP000219338">
    <property type="component" value="Unassembled WGS sequence"/>
</dbReference>
<dbReference type="EMBL" id="FUEG01000042">
    <property type="protein sequence ID" value="SJL17254.1"/>
    <property type="molecule type" value="Genomic_DNA"/>
</dbReference>
<name>A0A284S8C4_ARMOS</name>
<dbReference type="GO" id="GO:0005737">
    <property type="term" value="C:cytoplasm"/>
    <property type="evidence" value="ECO:0007669"/>
    <property type="project" value="TreeGrafter"/>
</dbReference>
<organism evidence="4 5">
    <name type="scientific">Armillaria ostoyae</name>
    <name type="common">Armillaria root rot fungus</name>
    <dbReference type="NCBI Taxonomy" id="47428"/>
    <lineage>
        <taxon>Eukaryota</taxon>
        <taxon>Fungi</taxon>
        <taxon>Dikarya</taxon>
        <taxon>Basidiomycota</taxon>
        <taxon>Agaricomycotina</taxon>
        <taxon>Agaricomycetes</taxon>
        <taxon>Agaricomycetidae</taxon>
        <taxon>Agaricales</taxon>
        <taxon>Marasmiineae</taxon>
        <taxon>Physalacriaceae</taxon>
        <taxon>Armillaria</taxon>
    </lineage>
</organism>
<dbReference type="GO" id="GO:0006508">
    <property type="term" value="P:proteolysis"/>
    <property type="evidence" value="ECO:0007669"/>
    <property type="project" value="InterPro"/>
</dbReference>
<dbReference type="InterPro" id="IPR050452">
    <property type="entry name" value="Metacaspase"/>
</dbReference>
<evidence type="ECO:0000313" key="5">
    <source>
        <dbReference type="Proteomes" id="UP000219338"/>
    </source>
</evidence>
<dbReference type="PANTHER" id="PTHR48104:SF30">
    <property type="entry name" value="METACASPASE-1"/>
    <property type="match status" value="1"/>
</dbReference>
<dbReference type="Pfam" id="PF00656">
    <property type="entry name" value="Peptidase_C14"/>
    <property type="match status" value="1"/>
</dbReference>